<dbReference type="OrthoDB" id="6141216at2759"/>
<evidence type="ECO:0000256" key="1">
    <source>
        <dbReference type="SAM" id="MobiDB-lite"/>
    </source>
</evidence>
<reference evidence="2 3" key="1">
    <citation type="submission" date="2019-07" db="EMBL/GenBank/DDBJ databases">
        <title>Draft genome assembly of a fouling barnacle, Amphibalanus amphitrite (Darwin, 1854): The first reference genome for Thecostraca.</title>
        <authorList>
            <person name="Kim W."/>
        </authorList>
    </citation>
    <scope>NUCLEOTIDE SEQUENCE [LARGE SCALE GENOMIC DNA]</scope>
    <source>
        <strain evidence="2">SNU_AA5</strain>
        <tissue evidence="2">Soma without cirri and trophi</tissue>
    </source>
</reference>
<accession>A0A6A4V688</accession>
<dbReference type="InterPro" id="IPR042848">
    <property type="entry name" value="Rpp38"/>
</dbReference>
<dbReference type="GO" id="GO:0004526">
    <property type="term" value="F:ribonuclease P activity"/>
    <property type="evidence" value="ECO:0007669"/>
    <property type="project" value="TreeGrafter"/>
</dbReference>
<dbReference type="GO" id="GO:0001650">
    <property type="term" value="C:fibrillar center"/>
    <property type="evidence" value="ECO:0007669"/>
    <property type="project" value="TreeGrafter"/>
</dbReference>
<keyword evidence="3" id="KW-1185">Reference proteome</keyword>
<dbReference type="PANTHER" id="PTHR46948">
    <property type="entry name" value="RIBONUCLEASE P PROTEIN SUBUNIT P38"/>
    <property type="match status" value="1"/>
</dbReference>
<feature type="region of interest" description="Disordered" evidence="1">
    <location>
        <begin position="213"/>
        <end position="234"/>
    </location>
</feature>
<dbReference type="GO" id="GO:0005655">
    <property type="term" value="C:nucleolar ribonuclease P complex"/>
    <property type="evidence" value="ECO:0007669"/>
    <property type="project" value="InterPro"/>
</dbReference>
<dbReference type="Proteomes" id="UP000440578">
    <property type="component" value="Unassembled WGS sequence"/>
</dbReference>
<sequence>MPTELTPAKVLTKGQLKRAARDNKGRTKNVLFNPFSVQWPPVEEAAAAAVLAALRSQLQQFHVQSAVPQDEYAALLAAGDRAAIGRRRRQLRAAAEPLLAARRRHLEHCVLGFNAASRALECGRLAALLVEADTPALETRLLVPLAAGRRCPAVCLPRVREVVQRRIGLSTAVLGLLQGATADGHHLKPLYDAICRAAVPLIWPRPAAAAAAVAPESPEAPESGLQGGPGCDGPEVSPAPFEQADFISLSVSPPQSAADDLVTVDTEGVPHKKRLALKQARVMSVTLGSKALKKAVKVKKLPLRMFRFSSKV</sequence>
<proteinExistence type="predicted"/>
<feature type="compositionally biased region" description="Low complexity" evidence="1">
    <location>
        <begin position="213"/>
        <end position="222"/>
    </location>
</feature>
<organism evidence="2 3">
    <name type="scientific">Amphibalanus amphitrite</name>
    <name type="common">Striped barnacle</name>
    <name type="synonym">Balanus amphitrite</name>
    <dbReference type="NCBI Taxonomy" id="1232801"/>
    <lineage>
        <taxon>Eukaryota</taxon>
        <taxon>Metazoa</taxon>
        <taxon>Ecdysozoa</taxon>
        <taxon>Arthropoda</taxon>
        <taxon>Crustacea</taxon>
        <taxon>Multicrustacea</taxon>
        <taxon>Cirripedia</taxon>
        <taxon>Thoracica</taxon>
        <taxon>Thoracicalcarea</taxon>
        <taxon>Balanomorpha</taxon>
        <taxon>Balanoidea</taxon>
        <taxon>Balanidae</taxon>
        <taxon>Amphibalaninae</taxon>
        <taxon>Amphibalanus</taxon>
    </lineage>
</organism>
<gene>
    <name evidence="2" type="ORF">FJT64_012467</name>
</gene>
<dbReference type="GO" id="GO:0001682">
    <property type="term" value="P:tRNA 5'-leader removal"/>
    <property type="evidence" value="ECO:0007669"/>
    <property type="project" value="InterPro"/>
</dbReference>
<name>A0A6A4V688_AMPAM</name>
<evidence type="ECO:0000313" key="3">
    <source>
        <dbReference type="Proteomes" id="UP000440578"/>
    </source>
</evidence>
<evidence type="ECO:0000313" key="2">
    <source>
        <dbReference type="EMBL" id="KAF0289233.1"/>
    </source>
</evidence>
<protein>
    <submittedName>
        <fullName evidence="2">Uncharacterized protein</fullName>
    </submittedName>
</protein>
<dbReference type="AlphaFoldDB" id="A0A6A4V688"/>
<comment type="caution">
    <text evidence="2">The sequence shown here is derived from an EMBL/GenBank/DDBJ whole genome shotgun (WGS) entry which is preliminary data.</text>
</comment>
<dbReference type="EMBL" id="VIIS01002048">
    <property type="protein sequence ID" value="KAF0289233.1"/>
    <property type="molecule type" value="Genomic_DNA"/>
</dbReference>
<dbReference type="GO" id="GO:0033204">
    <property type="term" value="F:ribonuclease P RNA binding"/>
    <property type="evidence" value="ECO:0007669"/>
    <property type="project" value="TreeGrafter"/>
</dbReference>
<dbReference type="PANTHER" id="PTHR46948:SF1">
    <property type="entry name" value="RIBONUCLEASE P PROTEIN SUBUNIT P38"/>
    <property type="match status" value="1"/>
</dbReference>
<dbReference type="GO" id="GO:0000172">
    <property type="term" value="C:ribonuclease MRP complex"/>
    <property type="evidence" value="ECO:0007669"/>
    <property type="project" value="InterPro"/>
</dbReference>